<dbReference type="InterPro" id="IPR025877">
    <property type="entry name" value="MobA-like_NTP_Trfase"/>
</dbReference>
<protein>
    <submittedName>
        <fullName evidence="9">Molybdenum cofactor guanylyltransferase MobA</fullName>
    </submittedName>
</protein>
<keyword evidence="6" id="KW-0342">GTP-binding</keyword>
<evidence type="ECO:0000313" key="9">
    <source>
        <dbReference type="EMBL" id="GAA0690911.1"/>
    </source>
</evidence>
<dbReference type="InterPro" id="IPR029044">
    <property type="entry name" value="Nucleotide-diphossugar_trans"/>
</dbReference>
<reference evidence="9 10" key="1">
    <citation type="journal article" date="2019" name="Int. J. Syst. Evol. Microbiol.">
        <title>The Global Catalogue of Microorganisms (GCM) 10K type strain sequencing project: providing services to taxonomists for standard genome sequencing and annotation.</title>
        <authorList>
            <consortium name="The Broad Institute Genomics Platform"/>
            <consortium name="The Broad Institute Genome Sequencing Center for Infectious Disease"/>
            <person name="Wu L."/>
            <person name="Ma J."/>
        </authorList>
    </citation>
    <scope>NUCLEOTIDE SEQUENCE [LARGE SCALE GENOMIC DNA]</scope>
    <source>
        <strain evidence="9 10">JCM 15134</strain>
    </source>
</reference>
<keyword evidence="4" id="KW-0547">Nucleotide-binding</keyword>
<proteinExistence type="predicted"/>
<keyword evidence="2" id="KW-0808">Transferase</keyword>
<dbReference type="GO" id="GO:0016779">
    <property type="term" value="F:nucleotidyltransferase activity"/>
    <property type="evidence" value="ECO:0007669"/>
    <property type="project" value="UniProtKB-KW"/>
</dbReference>
<dbReference type="RefSeq" id="WP_343804892.1">
    <property type="nucleotide sequence ID" value="NZ_BAAAET010000002.1"/>
</dbReference>
<keyword evidence="5" id="KW-0460">Magnesium</keyword>
<dbReference type="PANTHER" id="PTHR19136">
    <property type="entry name" value="MOLYBDENUM COFACTOR GUANYLYLTRANSFERASE"/>
    <property type="match status" value="1"/>
</dbReference>
<dbReference type="EMBL" id="BAAAET010000002">
    <property type="protein sequence ID" value="GAA0690911.1"/>
    <property type="molecule type" value="Genomic_DNA"/>
</dbReference>
<dbReference type="Gene3D" id="3.90.550.10">
    <property type="entry name" value="Spore Coat Polysaccharide Biosynthesis Protein SpsA, Chain A"/>
    <property type="match status" value="1"/>
</dbReference>
<evidence type="ECO:0000259" key="8">
    <source>
        <dbReference type="Pfam" id="PF12804"/>
    </source>
</evidence>
<evidence type="ECO:0000256" key="2">
    <source>
        <dbReference type="ARBA" id="ARBA00022679"/>
    </source>
</evidence>
<dbReference type="CDD" id="cd02503">
    <property type="entry name" value="MobA"/>
    <property type="match status" value="1"/>
</dbReference>
<dbReference type="InterPro" id="IPR013482">
    <property type="entry name" value="Molybde_CF_guanTrfase"/>
</dbReference>
<keyword evidence="10" id="KW-1185">Reference proteome</keyword>
<keyword evidence="1" id="KW-0963">Cytoplasm</keyword>
<keyword evidence="3" id="KW-0479">Metal-binding</keyword>
<name>A0ABN1I5U4_9GAMM</name>
<evidence type="ECO:0000256" key="5">
    <source>
        <dbReference type="ARBA" id="ARBA00022842"/>
    </source>
</evidence>
<evidence type="ECO:0000256" key="7">
    <source>
        <dbReference type="ARBA" id="ARBA00023150"/>
    </source>
</evidence>
<dbReference type="PANTHER" id="PTHR19136:SF81">
    <property type="entry name" value="MOLYBDENUM COFACTOR GUANYLYLTRANSFERASE"/>
    <property type="match status" value="1"/>
</dbReference>
<keyword evidence="9" id="KW-0548">Nucleotidyltransferase</keyword>
<sequence>MTTGLILSGGSGRRVGGADKGLLPYQGRPRVEYSIDALRPHCDRLYLNCNRNPGLYSMFGLPLLSDPQHDFPGPLVALAQLLPELPGNRFLILPCDTPGIRPEHIALLLDAANVYPGHWIYLSAYGREHPLHALIPATLVPELVRLVETGEARMMRVLRDMPSVGVELKEDVLLNMNGA</sequence>
<comment type="caution">
    <text evidence="9">The sequence shown here is derived from an EMBL/GenBank/DDBJ whole genome shotgun (WGS) entry which is preliminary data.</text>
</comment>
<gene>
    <name evidence="9" type="primary">mobA</name>
    <name evidence="9" type="ORF">GCM10009104_17090</name>
</gene>
<evidence type="ECO:0000256" key="4">
    <source>
        <dbReference type="ARBA" id="ARBA00022741"/>
    </source>
</evidence>
<feature type="domain" description="MobA-like NTP transferase" evidence="8">
    <location>
        <begin position="4"/>
        <end position="160"/>
    </location>
</feature>
<evidence type="ECO:0000313" key="10">
    <source>
        <dbReference type="Proteomes" id="UP001499915"/>
    </source>
</evidence>
<keyword evidence="7" id="KW-0501">Molybdenum cofactor biosynthesis</keyword>
<organism evidence="9 10">
    <name type="scientific">Marinobacterium maritimum</name>
    <dbReference type="NCBI Taxonomy" id="500162"/>
    <lineage>
        <taxon>Bacteria</taxon>
        <taxon>Pseudomonadati</taxon>
        <taxon>Pseudomonadota</taxon>
        <taxon>Gammaproteobacteria</taxon>
        <taxon>Oceanospirillales</taxon>
        <taxon>Oceanospirillaceae</taxon>
        <taxon>Marinobacterium</taxon>
    </lineage>
</organism>
<evidence type="ECO:0000256" key="1">
    <source>
        <dbReference type="ARBA" id="ARBA00022490"/>
    </source>
</evidence>
<dbReference type="SUPFAM" id="SSF53448">
    <property type="entry name" value="Nucleotide-diphospho-sugar transferases"/>
    <property type="match status" value="1"/>
</dbReference>
<accession>A0ABN1I5U4</accession>
<evidence type="ECO:0000256" key="3">
    <source>
        <dbReference type="ARBA" id="ARBA00022723"/>
    </source>
</evidence>
<evidence type="ECO:0000256" key="6">
    <source>
        <dbReference type="ARBA" id="ARBA00023134"/>
    </source>
</evidence>
<dbReference type="Pfam" id="PF12804">
    <property type="entry name" value="NTP_transf_3"/>
    <property type="match status" value="1"/>
</dbReference>
<dbReference type="Proteomes" id="UP001499915">
    <property type="component" value="Unassembled WGS sequence"/>
</dbReference>